<sequence length="401" mass="46041">MSRGIFAYLTRSGNPKKKDEQQKKKKRRWLFRRAESSSSLTDDRDNGFYGNSGPSFAGVSPYGDISPNQFFSKTGLQKDGEIIEKHHRRGGGAAAAERKAKEPEVDLSLDDFDLPQANVLRRPSLYEVFENNGSKKEPAKTLGPNIMLDENERNEKNEDNSEEDDDEEEEITSPYEKDSFHQRMDSKASCSSSDNRMKAVVSPQTSDGDVYSRRKDRKSVRSLTEESIAVYSEAQADSRVKKHGREKLRNMPPHPPYFPFHPMPIPPHLYNGKDRDNSFPPPFLPPPPLGYRYPPPHPHMMFYPHPLPPPPSHPSQHHPHPHYPHGVPFPPPGYPPFFPPLQEEERELVEGEKRKQRKKQKQKRQNKPKEVDESLHNEEPKAEDPFANLDDIPQGLNNFLY</sequence>
<evidence type="ECO:0000313" key="3">
    <source>
        <dbReference type="Proteomes" id="UP000007879"/>
    </source>
</evidence>
<evidence type="ECO:0000313" key="2">
    <source>
        <dbReference type="EnsemblMetazoa" id="Aqu2.1.34298_001"/>
    </source>
</evidence>
<dbReference type="AlphaFoldDB" id="A0A1X7V2R6"/>
<dbReference type="EnsemblMetazoa" id="Aqu2.1.34298_001">
    <property type="protein sequence ID" value="Aqu2.1.34298_001"/>
    <property type="gene ID" value="Aqu2.1.34298"/>
</dbReference>
<proteinExistence type="predicted"/>
<reference evidence="2" key="2">
    <citation type="submission" date="2017-05" db="UniProtKB">
        <authorList>
            <consortium name="EnsemblMetazoa"/>
        </authorList>
    </citation>
    <scope>IDENTIFICATION</scope>
</reference>
<dbReference type="InParanoid" id="A0A1X7V2R6"/>
<feature type="compositionally biased region" description="Pro residues" evidence="1">
    <location>
        <begin position="327"/>
        <end position="339"/>
    </location>
</feature>
<name>A0A1X7V2R6_AMPQE</name>
<protein>
    <submittedName>
        <fullName evidence="2">Uncharacterized protein</fullName>
    </submittedName>
</protein>
<gene>
    <name evidence="2" type="primary">109581336</name>
</gene>
<feature type="compositionally biased region" description="Acidic residues" evidence="1">
    <location>
        <begin position="160"/>
        <end position="171"/>
    </location>
</feature>
<feature type="compositionally biased region" description="Basic and acidic residues" evidence="1">
    <location>
        <begin position="367"/>
        <end position="384"/>
    </location>
</feature>
<feature type="region of interest" description="Disordered" evidence="1">
    <location>
        <begin position="295"/>
        <end position="401"/>
    </location>
</feature>
<organism evidence="2">
    <name type="scientific">Amphimedon queenslandica</name>
    <name type="common">Sponge</name>
    <dbReference type="NCBI Taxonomy" id="400682"/>
    <lineage>
        <taxon>Eukaryota</taxon>
        <taxon>Metazoa</taxon>
        <taxon>Porifera</taxon>
        <taxon>Demospongiae</taxon>
        <taxon>Heteroscleromorpha</taxon>
        <taxon>Haplosclerida</taxon>
        <taxon>Niphatidae</taxon>
        <taxon>Amphimedon</taxon>
    </lineage>
</organism>
<accession>A0A1X7V2R6</accession>
<dbReference type="Proteomes" id="UP000007879">
    <property type="component" value="Unassembled WGS sequence"/>
</dbReference>
<feature type="region of interest" description="Disordered" evidence="1">
    <location>
        <begin position="1"/>
        <end position="260"/>
    </location>
</feature>
<dbReference type="KEGG" id="aqu:109581336"/>
<keyword evidence="3" id="KW-1185">Reference proteome</keyword>
<dbReference type="EnsemblMetazoa" id="XM_019995385.1">
    <property type="protein sequence ID" value="XP_019850944.1"/>
    <property type="gene ID" value="LOC109581336"/>
</dbReference>
<feature type="compositionally biased region" description="Basic residues" evidence="1">
    <location>
        <begin position="354"/>
        <end position="366"/>
    </location>
</feature>
<evidence type="ECO:0000256" key="1">
    <source>
        <dbReference type="SAM" id="MobiDB-lite"/>
    </source>
</evidence>
<feature type="compositionally biased region" description="Basic and acidic residues" evidence="1">
    <location>
        <begin position="150"/>
        <end position="159"/>
    </location>
</feature>
<feature type="compositionally biased region" description="Basic and acidic residues" evidence="1">
    <location>
        <begin position="175"/>
        <end position="186"/>
    </location>
</feature>
<reference evidence="3" key="1">
    <citation type="journal article" date="2010" name="Nature">
        <title>The Amphimedon queenslandica genome and the evolution of animal complexity.</title>
        <authorList>
            <person name="Srivastava M."/>
            <person name="Simakov O."/>
            <person name="Chapman J."/>
            <person name="Fahey B."/>
            <person name="Gauthier M.E."/>
            <person name="Mitros T."/>
            <person name="Richards G.S."/>
            <person name="Conaco C."/>
            <person name="Dacre M."/>
            <person name="Hellsten U."/>
            <person name="Larroux C."/>
            <person name="Putnam N.H."/>
            <person name="Stanke M."/>
            <person name="Adamska M."/>
            <person name="Darling A."/>
            <person name="Degnan S.M."/>
            <person name="Oakley T.H."/>
            <person name="Plachetzki D.C."/>
            <person name="Zhai Y."/>
            <person name="Adamski M."/>
            <person name="Calcino A."/>
            <person name="Cummins S.F."/>
            <person name="Goodstein D.M."/>
            <person name="Harris C."/>
            <person name="Jackson D.J."/>
            <person name="Leys S.P."/>
            <person name="Shu S."/>
            <person name="Woodcroft B.J."/>
            <person name="Vervoort M."/>
            <person name="Kosik K.S."/>
            <person name="Manning G."/>
            <person name="Degnan B.M."/>
            <person name="Rokhsar D.S."/>
        </authorList>
    </citation>
    <scope>NUCLEOTIDE SEQUENCE [LARGE SCALE GENOMIC DNA]</scope>
</reference>
<feature type="compositionally biased region" description="Polar residues" evidence="1">
    <location>
        <begin position="66"/>
        <end position="75"/>
    </location>
</feature>